<feature type="non-terminal residue" evidence="3">
    <location>
        <position position="1"/>
    </location>
</feature>
<feature type="domain" description="MAGE" evidence="2">
    <location>
        <begin position="102"/>
        <end position="300"/>
    </location>
</feature>
<dbReference type="GO" id="GO:0000122">
    <property type="term" value="P:negative regulation of transcription by RNA polymerase II"/>
    <property type="evidence" value="ECO:0007669"/>
    <property type="project" value="TreeGrafter"/>
</dbReference>
<dbReference type="SMART" id="SM01392">
    <property type="entry name" value="MAGE_N"/>
    <property type="match status" value="1"/>
</dbReference>
<dbReference type="InterPro" id="IPR041899">
    <property type="entry name" value="MAGE_WH2"/>
</dbReference>
<dbReference type="InterPro" id="IPR021072">
    <property type="entry name" value="MAGE_N"/>
</dbReference>
<feature type="compositionally biased region" description="Basic and acidic residues" evidence="1">
    <location>
        <begin position="73"/>
        <end position="87"/>
    </location>
</feature>
<dbReference type="Gene3D" id="1.10.10.1200">
    <property type="entry name" value="MAGE homology domain, winged helix WH1 motif"/>
    <property type="match status" value="1"/>
</dbReference>
<dbReference type="Gene3D" id="1.10.10.1210">
    <property type="entry name" value="MAGE homology domain, winged helix WH2 motif"/>
    <property type="match status" value="1"/>
</dbReference>
<evidence type="ECO:0000256" key="1">
    <source>
        <dbReference type="SAM" id="MobiDB-lite"/>
    </source>
</evidence>
<dbReference type="Pfam" id="PF01454">
    <property type="entry name" value="MAGE"/>
    <property type="match status" value="1"/>
</dbReference>
<sequence>SPQPSPDQCLPAECSVTQGPEGAHDSKALEEPCLSSHPQMPGTSKEAPDAGNAESPQSCGPSSIAIATSSTSEVKEGSFSEEKDRITSWRGPGTENEPIDALNKAVDVLQDHMLLNYLQKGLVTKEYMKNLNKEFDVQFPEIFQKASDRMAVAFGIEVKEVDPVNQCYGFNLKLGLTYDGLMHGKEGVPKTGLLILVLGVIFMNGNVATEEELWRAMNVMGLYVGKEHSLLGEPRKLITYHFVKEKYLKCRQVANSDPPQFEFRWGSRAHAETTKMKVLEFLTKIEGTDPTTYPSQYEDALRDEEVRARARNLAQDFFTCMLEA</sequence>
<dbReference type="PANTHER" id="PTHR11736:SF145">
    <property type="entry name" value="MELANOMA-ASSOCIATED ANTIGEN B16"/>
    <property type="match status" value="1"/>
</dbReference>
<comment type="caution">
    <text evidence="3">The sequence shown here is derived from an EMBL/GenBank/DDBJ whole genome shotgun (WGS) entry which is preliminary data.</text>
</comment>
<dbReference type="Proteomes" id="UP000475037">
    <property type="component" value="Unassembled WGS sequence"/>
</dbReference>
<dbReference type="AlphaFoldDB" id="A0A6G1B1S9"/>
<dbReference type="PROSITE" id="PS50838">
    <property type="entry name" value="MAGE"/>
    <property type="match status" value="1"/>
</dbReference>
<dbReference type="InterPro" id="IPR002190">
    <property type="entry name" value="MHD_dom"/>
</dbReference>
<proteinExistence type="predicted"/>
<evidence type="ECO:0000259" key="2">
    <source>
        <dbReference type="PROSITE" id="PS50838"/>
    </source>
</evidence>
<gene>
    <name evidence="3" type="primary">Mageb16_1</name>
    <name evidence="3" type="ORF">FOF47_R02692</name>
</gene>
<feature type="non-terminal residue" evidence="3">
    <location>
        <position position="324"/>
    </location>
</feature>
<keyword evidence="4" id="KW-1185">Reference proteome</keyword>
<dbReference type="Pfam" id="PF12440">
    <property type="entry name" value="MAGE_N"/>
    <property type="match status" value="1"/>
</dbReference>
<evidence type="ECO:0000313" key="3">
    <source>
        <dbReference type="EMBL" id="KAF0882008.1"/>
    </source>
</evidence>
<dbReference type="InterPro" id="IPR041898">
    <property type="entry name" value="MAGE_WH1"/>
</dbReference>
<reference evidence="3 4" key="1">
    <citation type="submission" date="2019-11" db="EMBL/GenBank/DDBJ databases">
        <authorList>
            <person name="Yang C."/>
            <person name="Li F."/>
        </authorList>
    </citation>
    <scope>NUCLEOTIDE SEQUENCE [LARGE SCALE GENOMIC DNA]</scope>
    <source>
        <strain evidence="3">KB4526</strain>
        <tissue evidence="3">Muscle</tissue>
    </source>
</reference>
<organism evidence="3 4">
    <name type="scientific">Crocuta crocuta</name>
    <name type="common">Spotted hyena</name>
    <dbReference type="NCBI Taxonomy" id="9678"/>
    <lineage>
        <taxon>Eukaryota</taxon>
        <taxon>Metazoa</taxon>
        <taxon>Chordata</taxon>
        <taxon>Craniata</taxon>
        <taxon>Vertebrata</taxon>
        <taxon>Euteleostomi</taxon>
        <taxon>Mammalia</taxon>
        <taxon>Eutheria</taxon>
        <taxon>Laurasiatheria</taxon>
        <taxon>Carnivora</taxon>
        <taxon>Feliformia</taxon>
        <taxon>Hyaenidae</taxon>
        <taxon>Crocuta</taxon>
    </lineage>
</organism>
<dbReference type="GO" id="GO:0005634">
    <property type="term" value="C:nucleus"/>
    <property type="evidence" value="ECO:0007669"/>
    <property type="project" value="TreeGrafter"/>
</dbReference>
<dbReference type="PANTHER" id="PTHR11736">
    <property type="entry name" value="MELANOMA-ASSOCIATED ANTIGEN MAGE ANTIGEN"/>
    <property type="match status" value="1"/>
</dbReference>
<feature type="compositionally biased region" description="Low complexity" evidence="1">
    <location>
        <begin position="62"/>
        <end position="72"/>
    </location>
</feature>
<accession>A0A6G1B1S9</accession>
<name>A0A6G1B1S9_CROCR</name>
<dbReference type="EMBL" id="VOAJ01002566">
    <property type="protein sequence ID" value="KAF0882008.1"/>
    <property type="molecule type" value="Genomic_DNA"/>
</dbReference>
<protein>
    <submittedName>
        <fullName evidence="3">MAGBG protein</fullName>
    </submittedName>
</protein>
<dbReference type="SMART" id="SM01373">
    <property type="entry name" value="MAGE"/>
    <property type="match status" value="1"/>
</dbReference>
<evidence type="ECO:0000313" key="4">
    <source>
        <dbReference type="Proteomes" id="UP000475037"/>
    </source>
</evidence>
<feature type="region of interest" description="Disordered" evidence="1">
    <location>
        <begin position="1"/>
        <end position="96"/>
    </location>
</feature>
<dbReference type="InterPro" id="IPR037445">
    <property type="entry name" value="MAGE"/>
</dbReference>
<dbReference type="FunFam" id="1.10.10.1210:FF:000001">
    <property type="entry name" value="melanoma-associated antigen D1"/>
    <property type="match status" value="1"/>
</dbReference>